<gene>
    <name evidence="2" type="ORF">LX32DRAFT_639003</name>
</gene>
<reference evidence="2" key="1">
    <citation type="submission" date="2021-06" db="EMBL/GenBank/DDBJ databases">
        <title>Comparative genomics, transcriptomics and evolutionary studies reveal genomic signatures of adaptation to plant cell wall in hemibiotrophic fungi.</title>
        <authorList>
            <consortium name="DOE Joint Genome Institute"/>
            <person name="Baroncelli R."/>
            <person name="Diaz J.F."/>
            <person name="Benocci T."/>
            <person name="Peng M."/>
            <person name="Battaglia E."/>
            <person name="Haridas S."/>
            <person name="Andreopoulos W."/>
            <person name="Labutti K."/>
            <person name="Pangilinan J."/>
            <person name="Floch G.L."/>
            <person name="Makela M.R."/>
            <person name="Henrissat B."/>
            <person name="Grigoriev I.V."/>
            <person name="Crouch J.A."/>
            <person name="De Vries R.P."/>
            <person name="Sukno S.A."/>
            <person name="Thon M.R."/>
        </authorList>
    </citation>
    <scope>NUCLEOTIDE SEQUENCE</scope>
    <source>
        <strain evidence="2">MAFF235873</strain>
    </source>
</reference>
<dbReference type="EMBL" id="MU842863">
    <property type="protein sequence ID" value="KAK2029472.1"/>
    <property type="molecule type" value="Genomic_DNA"/>
</dbReference>
<evidence type="ECO:0000313" key="2">
    <source>
        <dbReference type="EMBL" id="KAK2029472.1"/>
    </source>
</evidence>
<feature type="region of interest" description="Disordered" evidence="1">
    <location>
        <begin position="1"/>
        <end position="25"/>
    </location>
</feature>
<organism evidence="2 3">
    <name type="scientific">Colletotrichum zoysiae</name>
    <dbReference type="NCBI Taxonomy" id="1216348"/>
    <lineage>
        <taxon>Eukaryota</taxon>
        <taxon>Fungi</taxon>
        <taxon>Dikarya</taxon>
        <taxon>Ascomycota</taxon>
        <taxon>Pezizomycotina</taxon>
        <taxon>Sordariomycetes</taxon>
        <taxon>Hypocreomycetidae</taxon>
        <taxon>Glomerellales</taxon>
        <taxon>Glomerellaceae</taxon>
        <taxon>Colletotrichum</taxon>
        <taxon>Colletotrichum graminicola species complex</taxon>
    </lineage>
</organism>
<keyword evidence="3" id="KW-1185">Reference proteome</keyword>
<feature type="region of interest" description="Disordered" evidence="1">
    <location>
        <begin position="70"/>
        <end position="111"/>
    </location>
</feature>
<sequence length="111" mass="11827">MPATAGDRQGATTSGFGVPNSHATPVVSLGKGYGGMAWYGKCGSHARAGMSKAEVRPSRMWKFERIFHGTERGRRGKEEVRGERAGRLQPPEASNQAAGANDPSSRKRLSA</sequence>
<feature type="compositionally biased region" description="Basic and acidic residues" evidence="1">
    <location>
        <begin position="70"/>
        <end position="86"/>
    </location>
</feature>
<name>A0AAD9M2D8_9PEZI</name>
<dbReference type="AlphaFoldDB" id="A0AAD9M2D8"/>
<comment type="caution">
    <text evidence="2">The sequence shown here is derived from an EMBL/GenBank/DDBJ whole genome shotgun (WGS) entry which is preliminary data.</text>
</comment>
<accession>A0AAD9M2D8</accession>
<evidence type="ECO:0000256" key="1">
    <source>
        <dbReference type="SAM" id="MobiDB-lite"/>
    </source>
</evidence>
<proteinExistence type="predicted"/>
<protein>
    <submittedName>
        <fullName evidence="2">Uncharacterized protein</fullName>
    </submittedName>
</protein>
<dbReference type="Proteomes" id="UP001232148">
    <property type="component" value="Unassembled WGS sequence"/>
</dbReference>
<evidence type="ECO:0000313" key="3">
    <source>
        <dbReference type="Proteomes" id="UP001232148"/>
    </source>
</evidence>